<evidence type="ECO:0000313" key="1">
    <source>
        <dbReference type="EMBL" id="NOG30582.1"/>
    </source>
</evidence>
<proteinExistence type="predicted"/>
<reference evidence="1 2" key="2">
    <citation type="submission" date="2020-06" db="EMBL/GenBank/DDBJ databases">
        <title>Halomonas songnenensis sp. nov., a moderately halophilic bacterium isolated from saline and alkaline soils.</title>
        <authorList>
            <person name="Jiang J."/>
            <person name="Pan Y."/>
        </authorList>
    </citation>
    <scope>NUCLEOTIDE SEQUENCE [LARGE SCALE GENOMIC DNA]</scope>
    <source>
        <strain evidence="1 2">TBZ9</strain>
    </source>
</reference>
<protein>
    <submittedName>
        <fullName evidence="1">Uncharacterized protein</fullName>
    </submittedName>
</protein>
<accession>A0A7Y3X8F7</accession>
<evidence type="ECO:0000313" key="2">
    <source>
        <dbReference type="Proteomes" id="UP000588806"/>
    </source>
</evidence>
<dbReference type="EMBL" id="JABFHI010000001">
    <property type="protein sequence ID" value="NOG30582.1"/>
    <property type="molecule type" value="Genomic_DNA"/>
</dbReference>
<dbReference type="Proteomes" id="UP000588806">
    <property type="component" value="Unassembled WGS sequence"/>
</dbReference>
<comment type="caution">
    <text evidence="1">The sequence shown here is derived from an EMBL/GenBank/DDBJ whole genome shotgun (WGS) entry which is preliminary data.</text>
</comment>
<name>A0A7Y3X8F7_9GAMM</name>
<organism evidence="1 2">
    <name type="scientific">Vreelandella azerica</name>
    <dbReference type="NCBI Taxonomy" id="2732867"/>
    <lineage>
        <taxon>Bacteria</taxon>
        <taxon>Pseudomonadati</taxon>
        <taxon>Pseudomonadota</taxon>
        <taxon>Gammaproteobacteria</taxon>
        <taxon>Oceanospirillales</taxon>
        <taxon>Halomonadaceae</taxon>
        <taxon>Vreelandella</taxon>
    </lineage>
</organism>
<keyword evidence="2" id="KW-1185">Reference proteome</keyword>
<reference evidence="1 2" key="1">
    <citation type="submission" date="2020-05" db="EMBL/GenBank/DDBJ databases">
        <authorList>
            <person name="Ruan W."/>
            <person name="Jeon C.O."/>
            <person name="Chun B.H."/>
        </authorList>
    </citation>
    <scope>NUCLEOTIDE SEQUENCE [LARGE SCALE GENOMIC DNA]</scope>
    <source>
        <strain evidence="1 2">TBZ9</strain>
    </source>
</reference>
<gene>
    <name evidence="1" type="ORF">HLB35_00205</name>
</gene>
<dbReference type="AlphaFoldDB" id="A0A7Y3X8F7"/>
<sequence length="73" mass="8510">MDGCYRCLLEYRNAYGMESTSKALAMEMLKDIVEGDHSWVQNDDSLSTLRGNPWVDSELEARFPEALGRFFWR</sequence>